<reference evidence="11" key="1">
    <citation type="submission" date="2018-06" db="EMBL/GenBank/DDBJ databases">
        <title>Genome assembly of Danube salmon.</title>
        <authorList>
            <person name="Macqueen D.J."/>
            <person name="Gundappa M.K."/>
        </authorList>
    </citation>
    <scope>NUCLEOTIDE SEQUENCE [LARGE SCALE GENOMIC DNA]</scope>
</reference>
<dbReference type="InterPro" id="IPR003130">
    <property type="entry name" value="GED"/>
</dbReference>
<accession>A0A4W5JKW6</accession>
<sequence length="250" mass="27981">MSVVSLSLQELLRFPKLHDAIVEVVTSLLRKRLPVTNEMVHNLVAIELAYINTKHPDFADACGLMNNNIEEQRRNRMRELPSSVPREKAAGGGPQGDQDGGTGNWRGMLKKGDEGMGGDRSMLQTSNPASPQRGHAVNLLDVPVPVSRKLSSREQRDCEVIERLIKSYFLIVRKNIQDSVPKAVMHFLVNHVKDSLQSELVGQLYKAGLLDDLLTESEDMAQRRNEAADMLKALQKASQVIAEIRETHLW</sequence>
<dbReference type="PROSITE" id="PS51388">
    <property type="entry name" value="GED"/>
    <property type="match status" value="1"/>
</dbReference>
<dbReference type="Pfam" id="PF02212">
    <property type="entry name" value="GED"/>
    <property type="match status" value="1"/>
</dbReference>
<dbReference type="GO" id="GO:0005874">
    <property type="term" value="C:microtubule"/>
    <property type="evidence" value="ECO:0007669"/>
    <property type="project" value="TreeGrafter"/>
</dbReference>
<comment type="subcellular location">
    <subcellularLocation>
        <location evidence="1">Mitochondrion membrane</location>
    </subcellularLocation>
</comment>
<dbReference type="PANTHER" id="PTHR11566:SF39">
    <property type="entry name" value="DYNAMIN-1-LIKE PROTEIN"/>
    <property type="match status" value="1"/>
</dbReference>
<dbReference type="InterPro" id="IPR020850">
    <property type="entry name" value="GED_dom"/>
</dbReference>
<dbReference type="GO" id="GO:0008289">
    <property type="term" value="F:lipid binding"/>
    <property type="evidence" value="ECO:0007669"/>
    <property type="project" value="UniProtKB-KW"/>
</dbReference>
<dbReference type="AlphaFoldDB" id="A0A4W5JKW6"/>
<dbReference type="GO" id="GO:0000266">
    <property type="term" value="P:mitochondrial fission"/>
    <property type="evidence" value="ECO:0007669"/>
    <property type="project" value="TreeGrafter"/>
</dbReference>
<reference evidence="10" key="2">
    <citation type="submission" date="2025-08" db="UniProtKB">
        <authorList>
            <consortium name="Ensembl"/>
        </authorList>
    </citation>
    <scope>IDENTIFICATION</scope>
</reference>
<dbReference type="GO" id="GO:0006897">
    <property type="term" value="P:endocytosis"/>
    <property type="evidence" value="ECO:0007669"/>
    <property type="project" value="TreeGrafter"/>
</dbReference>
<dbReference type="SMART" id="SM00302">
    <property type="entry name" value="GED"/>
    <property type="match status" value="1"/>
</dbReference>
<feature type="region of interest" description="Disordered" evidence="8">
    <location>
        <begin position="77"/>
        <end position="140"/>
    </location>
</feature>
<evidence type="ECO:0000313" key="10">
    <source>
        <dbReference type="Ensembl" id="ENSHHUP00000000324.1"/>
    </source>
</evidence>
<dbReference type="Proteomes" id="UP000314982">
    <property type="component" value="Unassembled WGS sequence"/>
</dbReference>
<keyword evidence="6" id="KW-0472">Membrane</keyword>
<keyword evidence="11" id="KW-1185">Reference proteome</keyword>
<dbReference type="EC" id="3.6.5.5" evidence="2"/>
<evidence type="ECO:0000256" key="7">
    <source>
        <dbReference type="ARBA" id="ARBA00048040"/>
    </source>
</evidence>
<dbReference type="GO" id="GO:0031966">
    <property type="term" value="C:mitochondrial membrane"/>
    <property type="evidence" value="ECO:0007669"/>
    <property type="project" value="UniProtKB-SubCell"/>
</dbReference>
<dbReference type="GO" id="GO:0003924">
    <property type="term" value="F:GTPase activity"/>
    <property type="evidence" value="ECO:0007669"/>
    <property type="project" value="InterPro"/>
</dbReference>
<reference evidence="10" key="3">
    <citation type="submission" date="2025-09" db="UniProtKB">
        <authorList>
            <consortium name="Ensembl"/>
        </authorList>
    </citation>
    <scope>IDENTIFICATION</scope>
</reference>
<dbReference type="InterPro" id="IPR000375">
    <property type="entry name" value="Dynamin_stalk"/>
</dbReference>
<dbReference type="GO" id="GO:0005525">
    <property type="term" value="F:GTP binding"/>
    <property type="evidence" value="ECO:0007669"/>
    <property type="project" value="UniProtKB-KW"/>
</dbReference>
<keyword evidence="4" id="KW-0446">Lipid-binding</keyword>
<feature type="compositionally biased region" description="Basic and acidic residues" evidence="8">
    <location>
        <begin position="77"/>
        <end position="89"/>
    </location>
</feature>
<name>A0A4W5JKW6_9TELE</name>
<dbReference type="GO" id="GO:0008017">
    <property type="term" value="F:microtubule binding"/>
    <property type="evidence" value="ECO:0007669"/>
    <property type="project" value="TreeGrafter"/>
</dbReference>
<evidence type="ECO:0000256" key="6">
    <source>
        <dbReference type="ARBA" id="ARBA00023136"/>
    </source>
</evidence>
<dbReference type="GO" id="GO:0043653">
    <property type="term" value="P:mitochondrial fragmentation involved in apoptotic process"/>
    <property type="evidence" value="ECO:0007669"/>
    <property type="project" value="TreeGrafter"/>
</dbReference>
<evidence type="ECO:0000256" key="1">
    <source>
        <dbReference type="ARBA" id="ARBA00004325"/>
    </source>
</evidence>
<dbReference type="Ensembl" id="ENSHHUT00000000334.1">
    <property type="protein sequence ID" value="ENSHHUP00000000324.1"/>
    <property type="gene ID" value="ENSHHUG00000000243.1"/>
</dbReference>
<dbReference type="InterPro" id="IPR022812">
    <property type="entry name" value="Dynamin"/>
</dbReference>
<comment type="catalytic activity">
    <reaction evidence="7">
        <text>GTP + H2O = GDP + phosphate + H(+)</text>
        <dbReference type="Rhea" id="RHEA:19669"/>
        <dbReference type="ChEBI" id="CHEBI:15377"/>
        <dbReference type="ChEBI" id="CHEBI:15378"/>
        <dbReference type="ChEBI" id="CHEBI:37565"/>
        <dbReference type="ChEBI" id="CHEBI:43474"/>
        <dbReference type="ChEBI" id="CHEBI:58189"/>
        <dbReference type="EC" id="3.6.5.5"/>
    </reaction>
</comment>
<proteinExistence type="predicted"/>
<keyword evidence="3" id="KW-0378">Hydrolase</keyword>
<feature type="domain" description="GED" evidence="9">
    <location>
        <begin position="158"/>
        <end position="249"/>
    </location>
</feature>
<protein>
    <recommendedName>
        <fullName evidence="2">dynamin GTPase</fullName>
        <ecNumber evidence="2">3.6.5.5</ecNumber>
    </recommendedName>
</protein>
<evidence type="ECO:0000256" key="8">
    <source>
        <dbReference type="SAM" id="MobiDB-lite"/>
    </source>
</evidence>
<feature type="compositionally biased region" description="Gly residues" evidence="8">
    <location>
        <begin position="90"/>
        <end position="104"/>
    </location>
</feature>
<dbReference type="Pfam" id="PF01031">
    <property type="entry name" value="Dynamin_M"/>
    <property type="match status" value="1"/>
</dbReference>
<evidence type="ECO:0000256" key="2">
    <source>
        <dbReference type="ARBA" id="ARBA00011980"/>
    </source>
</evidence>
<keyword evidence="5" id="KW-0496">Mitochondrion</keyword>
<evidence type="ECO:0000256" key="5">
    <source>
        <dbReference type="ARBA" id="ARBA00023128"/>
    </source>
</evidence>
<evidence type="ECO:0000313" key="11">
    <source>
        <dbReference type="Proteomes" id="UP000314982"/>
    </source>
</evidence>
<evidence type="ECO:0000256" key="3">
    <source>
        <dbReference type="ARBA" id="ARBA00022801"/>
    </source>
</evidence>
<dbReference type="GO" id="GO:0048312">
    <property type="term" value="P:intracellular distribution of mitochondria"/>
    <property type="evidence" value="ECO:0007669"/>
    <property type="project" value="TreeGrafter"/>
</dbReference>
<dbReference type="Gene3D" id="1.20.120.1240">
    <property type="entry name" value="Dynamin, middle domain"/>
    <property type="match status" value="1"/>
</dbReference>
<evidence type="ECO:0000256" key="4">
    <source>
        <dbReference type="ARBA" id="ARBA00023121"/>
    </source>
</evidence>
<dbReference type="GO" id="GO:0016559">
    <property type="term" value="P:peroxisome fission"/>
    <property type="evidence" value="ECO:0007669"/>
    <property type="project" value="TreeGrafter"/>
</dbReference>
<evidence type="ECO:0000259" key="9">
    <source>
        <dbReference type="PROSITE" id="PS51388"/>
    </source>
</evidence>
<organism evidence="10 11">
    <name type="scientific">Hucho hucho</name>
    <name type="common">huchen</name>
    <dbReference type="NCBI Taxonomy" id="62062"/>
    <lineage>
        <taxon>Eukaryota</taxon>
        <taxon>Metazoa</taxon>
        <taxon>Chordata</taxon>
        <taxon>Craniata</taxon>
        <taxon>Vertebrata</taxon>
        <taxon>Euteleostomi</taxon>
        <taxon>Actinopterygii</taxon>
        <taxon>Neopterygii</taxon>
        <taxon>Teleostei</taxon>
        <taxon>Protacanthopterygii</taxon>
        <taxon>Salmoniformes</taxon>
        <taxon>Salmonidae</taxon>
        <taxon>Salmoninae</taxon>
        <taxon>Hucho</taxon>
    </lineage>
</organism>
<dbReference type="GeneTree" id="ENSGT00940000155504"/>
<dbReference type="PANTHER" id="PTHR11566">
    <property type="entry name" value="DYNAMIN"/>
    <property type="match status" value="1"/>
</dbReference>